<evidence type="ECO:0000313" key="2">
    <source>
        <dbReference type="Proteomes" id="UP001060919"/>
    </source>
</evidence>
<organism evidence="1 2">
    <name type="scientific">Aureispira anguillae</name>
    <dbReference type="NCBI Taxonomy" id="2864201"/>
    <lineage>
        <taxon>Bacteria</taxon>
        <taxon>Pseudomonadati</taxon>
        <taxon>Bacteroidota</taxon>
        <taxon>Saprospiria</taxon>
        <taxon>Saprospirales</taxon>
        <taxon>Saprospiraceae</taxon>
        <taxon>Aureispira</taxon>
    </lineage>
</organism>
<gene>
    <name evidence="1" type="ORF">AsAng_0049150</name>
</gene>
<accession>A0A915YJ40</accession>
<dbReference type="Proteomes" id="UP001060919">
    <property type="component" value="Chromosome"/>
</dbReference>
<reference evidence="1" key="1">
    <citation type="submission" date="2022-09" db="EMBL/GenBank/DDBJ databases">
        <title>Aureispira anguillicida sp. nov., isolated from Leptocephalus of Japanese eel Anguilla japonica.</title>
        <authorList>
            <person name="Yuasa K."/>
            <person name="Mekata T."/>
            <person name="Ikunari K."/>
        </authorList>
    </citation>
    <scope>NUCLEOTIDE SEQUENCE</scope>
    <source>
        <strain evidence="1">EL160426</strain>
    </source>
</reference>
<proteinExistence type="predicted"/>
<keyword evidence="2" id="KW-1185">Reference proteome</keyword>
<dbReference type="KEGG" id="aup:AsAng_0049150"/>
<name>A0A915YJ40_9BACT</name>
<protein>
    <submittedName>
        <fullName evidence="1">Uncharacterized protein</fullName>
    </submittedName>
</protein>
<evidence type="ECO:0000313" key="1">
    <source>
        <dbReference type="EMBL" id="BDS14143.1"/>
    </source>
</evidence>
<sequence length="43" mass="4936">MNQKPKVSSNLMLNSNHLQRAIIFFCCHFNSKKIARSSLLDSI</sequence>
<dbReference type="EMBL" id="AP026867">
    <property type="protein sequence ID" value="BDS14143.1"/>
    <property type="molecule type" value="Genomic_DNA"/>
</dbReference>
<dbReference type="AlphaFoldDB" id="A0A915YJ40"/>